<feature type="transmembrane region" description="Helical" evidence="1">
    <location>
        <begin position="359"/>
        <end position="383"/>
    </location>
</feature>
<feature type="transmembrane region" description="Helical" evidence="1">
    <location>
        <begin position="918"/>
        <end position="941"/>
    </location>
</feature>
<protein>
    <submittedName>
        <fullName evidence="2">HAE1 family hydrophobic/amphiphilic exporter-1</fullName>
    </submittedName>
</protein>
<dbReference type="SUPFAM" id="SSF82714">
    <property type="entry name" value="Multidrug efflux transporter AcrB TolC docking domain, DN and DC subdomains"/>
    <property type="match status" value="2"/>
</dbReference>
<dbReference type="SUPFAM" id="SSF82693">
    <property type="entry name" value="Multidrug efflux transporter AcrB pore domain, PN1, PN2, PC1 and PC2 subdomains"/>
    <property type="match status" value="3"/>
</dbReference>
<feature type="transmembrane region" description="Helical" evidence="1">
    <location>
        <begin position="969"/>
        <end position="988"/>
    </location>
</feature>
<dbReference type="EMBL" id="JACHGW010000003">
    <property type="protein sequence ID" value="MBB6051515.1"/>
    <property type="molecule type" value="Genomic_DNA"/>
</dbReference>
<dbReference type="PANTHER" id="PTHR32063">
    <property type="match status" value="1"/>
</dbReference>
<dbReference type="InterPro" id="IPR027463">
    <property type="entry name" value="AcrB_DN_DC_subdom"/>
</dbReference>
<keyword evidence="1" id="KW-0812">Transmembrane</keyword>
<evidence type="ECO:0000256" key="1">
    <source>
        <dbReference type="SAM" id="Phobius"/>
    </source>
</evidence>
<dbReference type="Gene3D" id="3.30.70.1430">
    <property type="entry name" value="Multidrug efflux transporter AcrB pore domain"/>
    <property type="match status" value="2"/>
</dbReference>
<feature type="transmembrane region" description="Helical" evidence="1">
    <location>
        <begin position="12"/>
        <end position="34"/>
    </location>
</feature>
<keyword evidence="1" id="KW-1133">Transmembrane helix</keyword>
<feature type="transmembrane region" description="Helical" evidence="1">
    <location>
        <begin position="890"/>
        <end position="912"/>
    </location>
</feature>
<evidence type="ECO:0000313" key="3">
    <source>
        <dbReference type="Proteomes" id="UP000520814"/>
    </source>
</evidence>
<evidence type="ECO:0000313" key="2">
    <source>
        <dbReference type="EMBL" id="MBB6051515.1"/>
    </source>
</evidence>
<dbReference type="SUPFAM" id="SSF82866">
    <property type="entry name" value="Multidrug efflux transporter AcrB transmembrane domain"/>
    <property type="match status" value="2"/>
</dbReference>
<dbReference type="GO" id="GO:0042910">
    <property type="term" value="F:xenobiotic transmembrane transporter activity"/>
    <property type="evidence" value="ECO:0007669"/>
    <property type="project" value="TreeGrafter"/>
</dbReference>
<dbReference type="Proteomes" id="UP000520814">
    <property type="component" value="Unassembled WGS sequence"/>
</dbReference>
<sequence length="1033" mass="111438">MNIARFSVQRPVAVVMRIAALVLLGIVCLTKLPVDLLPKITIPTVVVNTTWPNVAPEEMETQVTRPIEQAVSSAPGIQSISSNSTTGNSSVRVQFNWGTDIGQAAIDVLQLVQRARQQLPDDPTLQAPVVFKFDPSTLPIRIYGVSGVPDIVKLRSLLANEVSPLIASADGVATATITGGQTRSIIVEVDPVKLQAYGLSLDLVQRRLVQENINVPAGIARQGEREFTIRSVGYFTSLSDAAKIPLAQVNGRPVLLSDVAKVEDSHLETRVLTRLNGELAASLAITKQSEANTVATAEAIEKKLEQVQKLYPQLKFRLAYDQSGFIQNSVTDLQHTAIIGGVLAILILLFFLRNVRSTLVVALSIPVSIFSTFALIYFCGFTLNTISLSGLALATGLIVDDAVVVLENIFRHIERDKLSSTEGAVAGATEITSAVVASTITVMVVFLPILLIKGQTGQMFTQFALVVVFSMAVSLLDATTLVPMLASRLIHREELELEREHPSKGFFGWAGRYLDALDSNYRRRLTWALKHRWWVLAGAALVSGASYLFVPLIGSETLPQTDSGDFTVNIKLPIGTAFAKTNEIMLEVEKRLLAHPDVETVFAASGATLSLRGSVRDQASHVGGGTVHLKANRKHSTQDVIKEVQKSLGGIPGIRATVSPYDLVTQLLTGGATNMEVDVFGQDNKAVAEQAKRVLDALKGVPGLEGLDLGVQDATPELQWKIDRDKASVLGVSFADIATAINTSTGGAQSGYYLEKGYQYPIYVILPEKDRKSVESLVNLPITPRSGTGTKPVLLGQVATPFETVGPNEVTRLDRQRFIAVNGRLVDRSQGDVESDVKKALEKVDFLPGTYWDFGQNQKRRGTEFAGLGVAVALAVALIYMLLASQFESFVYPLIVLTSVPLCAVGVVLALFLTNRAFGITAFIGLLMLVGIVVKNGILLVDYTNQLRERGTPRDEAILTASPTRLRPILMTTSAAVLGMLPLALALGQGSETQAPLATAVIGGLITSTVLTLFVVPCVYTLFDDLGQRLRRR</sequence>
<dbReference type="PRINTS" id="PR00702">
    <property type="entry name" value="ACRIFLAVINRP"/>
</dbReference>
<dbReference type="Gene3D" id="1.20.1640.10">
    <property type="entry name" value="Multidrug efflux transporter AcrB transmembrane domain"/>
    <property type="match status" value="2"/>
</dbReference>
<feature type="transmembrane region" description="Helical" evidence="1">
    <location>
        <begin position="431"/>
        <end position="451"/>
    </location>
</feature>
<feature type="transmembrane region" description="Helical" evidence="1">
    <location>
        <begin position="333"/>
        <end position="352"/>
    </location>
</feature>
<dbReference type="Gene3D" id="3.30.70.1440">
    <property type="entry name" value="Multidrug efflux transporter AcrB pore domain"/>
    <property type="match status" value="1"/>
</dbReference>
<feature type="transmembrane region" description="Helical" evidence="1">
    <location>
        <begin position="463"/>
        <end position="486"/>
    </location>
</feature>
<keyword evidence="3" id="KW-1185">Reference proteome</keyword>
<dbReference type="GO" id="GO:0005886">
    <property type="term" value="C:plasma membrane"/>
    <property type="evidence" value="ECO:0007669"/>
    <property type="project" value="TreeGrafter"/>
</dbReference>
<dbReference type="AlphaFoldDB" id="A0A7W9SRJ3"/>
<dbReference type="PANTHER" id="PTHR32063:SF0">
    <property type="entry name" value="SWARMING MOTILITY PROTEIN SWRC"/>
    <property type="match status" value="1"/>
</dbReference>
<name>A0A7W9SRJ3_ARMRO</name>
<dbReference type="Pfam" id="PF00873">
    <property type="entry name" value="ACR_tran"/>
    <property type="match status" value="1"/>
</dbReference>
<feature type="transmembrane region" description="Helical" evidence="1">
    <location>
        <begin position="1000"/>
        <end position="1023"/>
    </location>
</feature>
<proteinExistence type="predicted"/>
<dbReference type="Gene3D" id="3.30.2090.10">
    <property type="entry name" value="Multidrug efflux transporter AcrB TolC docking domain, DN and DC subdomains"/>
    <property type="match status" value="2"/>
</dbReference>
<feature type="transmembrane region" description="Helical" evidence="1">
    <location>
        <begin position="533"/>
        <end position="553"/>
    </location>
</feature>
<dbReference type="RefSeq" id="WP_184198612.1">
    <property type="nucleotide sequence ID" value="NZ_JACHGW010000003.1"/>
</dbReference>
<organism evidence="2 3">
    <name type="scientific">Armatimonas rosea</name>
    <dbReference type="NCBI Taxonomy" id="685828"/>
    <lineage>
        <taxon>Bacteria</taxon>
        <taxon>Bacillati</taxon>
        <taxon>Armatimonadota</taxon>
        <taxon>Armatimonadia</taxon>
        <taxon>Armatimonadales</taxon>
        <taxon>Armatimonadaceae</taxon>
        <taxon>Armatimonas</taxon>
    </lineage>
</organism>
<feature type="transmembrane region" description="Helical" evidence="1">
    <location>
        <begin position="865"/>
        <end position="883"/>
    </location>
</feature>
<comment type="caution">
    <text evidence="2">The sequence shown here is derived from an EMBL/GenBank/DDBJ whole genome shotgun (WGS) entry which is preliminary data.</text>
</comment>
<gene>
    <name evidence="2" type="ORF">HNQ39_003325</name>
</gene>
<dbReference type="Gene3D" id="3.30.70.1320">
    <property type="entry name" value="Multidrug efflux transporter AcrB pore domain like"/>
    <property type="match status" value="1"/>
</dbReference>
<feature type="transmembrane region" description="Helical" evidence="1">
    <location>
        <begin position="389"/>
        <end position="410"/>
    </location>
</feature>
<keyword evidence="1" id="KW-0472">Membrane</keyword>
<dbReference type="InterPro" id="IPR001036">
    <property type="entry name" value="Acrflvin-R"/>
</dbReference>
<accession>A0A7W9SRJ3</accession>
<reference evidence="2 3" key="1">
    <citation type="submission" date="2020-08" db="EMBL/GenBank/DDBJ databases">
        <title>Genomic Encyclopedia of Type Strains, Phase IV (KMG-IV): sequencing the most valuable type-strain genomes for metagenomic binning, comparative biology and taxonomic classification.</title>
        <authorList>
            <person name="Goeker M."/>
        </authorList>
    </citation>
    <scope>NUCLEOTIDE SEQUENCE [LARGE SCALE GENOMIC DNA]</scope>
    <source>
        <strain evidence="2 3">DSM 23562</strain>
    </source>
</reference>